<keyword evidence="1 3" id="KW-0732">Signal</keyword>
<dbReference type="Pfam" id="PF13385">
    <property type="entry name" value="Laminin_G_3"/>
    <property type="match status" value="1"/>
</dbReference>
<feature type="signal peptide" evidence="3">
    <location>
        <begin position="1"/>
        <end position="18"/>
    </location>
</feature>
<reference evidence="5 6" key="1">
    <citation type="submission" date="2022-06" db="EMBL/GenBank/DDBJ databases">
        <title>Runella sp. S5 genome sequencing.</title>
        <authorList>
            <person name="Park S."/>
        </authorList>
    </citation>
    <scope>NUCLEOTIDE SEQUENCE [LARGE SCALE GENOMIC DNA]</scope>
    <source>
        <strain evidence="5 6">S5</strain>
    </source>
</reference>
<dbReference type="Gene3D" id="2.60.120.200">
    <property type="match status" value="1"/>
</dbReference>
<dbReference type="Gene3D" id="2.160.20.10">
    <property type="entry name" value="Single-stranded right-handed beta-helix, Pectin lyase-like"/>
    <property type="match status" value="1"/>
</dbReference>
<evidence type="ECO:0000256" key="3">
    <source>
        <dbReference type="SAM" id="SignalP"/>
    </source>
</evidence>
<name>A0ABT1FHT5_9BACT</name>
<dbReference type="SUPFAM" id="SSF49899">
    <property type="entry name" value="Concanavalin A-like lectins/glucanases"/>
    <property type="match status" value="1"/>
</dbReference>
<evidence type="ECO:0000313" key="5">
    <source>
        <dbReference type="EMBL" id="MCP1381330.1"/>
    </source>
</evidence>
<evidence type="ECO:0000259" key="4">
    <source>
        <dbReference type="SMART" id="SM00560"/>
    </source>
</evidence>
<dbReference type="NCBIfam" id="NF041518">
    <property type="entry name" value="choice_anch_Q"/>
    <property type="match status" value="1"/>
</dbReference>
<dbReference type="NCBIfam" id="NF045639">
    <property type="entry name" value="GCX_COOH"/>
    <property type="match status" value="1"/>
</dbReference>
<dbReference type="InterPro" id="IPR006558">
    <property type="entry name" value="LamG-like"/>
</dbReference>
<dbReference type="Pfam" id="PF13229">
    <property type="entry name" value="Beta_helix"/>
    <property type="match status" value="1"/>
</dbReference>
<gene>
    <name evidence="5" type="ORF">NCI00_02800</name>
</gene>
<dbReference type="SUPFAM" id="SSF51126">
    <property type="entry name" value="Pectin lyase-like"/>
    <property type="match status" value="1"/>
</dbReference>
<evidence type="ECO:0000256" key="1">
    <source>
        <dbReference type="ARBA" id="ARBA00022729"/>
    </source>
</evidence>
<dbReference type="SMART" id="SM00560">
    <property type="entry name" value="LamGL"/>
    <property type="match status" value="1"/>
</dbReference>
<evidence type="ECO:0000313" key="6">
    <source>
        <dbReference type="Proteomes" id="UP001204772"/>
    </source>
</evidence>
<dbReference type="InterPro" id="IPR011050">
    <property type="entry name" value="Pectin_lyase_fold/virulence"/>
</dbReference>
<dbReference type="Proteomes" id="UP001204772">
    <property type="component" value="Unassembled WGS sequence"/>
</dbReference>
<protein>
    <submittedName>
        <fullName evidence="5">Right-handed parallel beta-helix repeat-containing protein</fullName>
    </submittedName>
</protein>
<dbReference type="InterPro" id="IPR006626">
    <property type="entry name" value="PbH1"/>
</dbReference>
<accession>A0ABT1FHT5</accession>
<dbReference type="InterPro" id="IPR059226">
    <property type="entry name" value="Choice_anch_Q_dom"/>
</dbReference>
<feature type="domain" description="LamG-like jellyroll fold" evidence="4">
    <location>
        <begin position="213"/>
        <end position="359"/>
    </location>
</feature>
<dbReference type="InterPro" id="IPR055015">
    <property type="entry name" value="GCX_COOH"/>
</dbReference>
<sequence length="855" mass="91032">MKKLFLFLLITYSWAAQAQIVAFNFAQRNTFYGIGGYSFTQQTFLNGVQTNPYVVSGPSPQNDFTYLVSATGGIKNILNAISTNTTNTSISIKFNGNNVRKFSCQPVALNAGGINVTLDDIQLTATTNLGNSATQTGGFNSGAFVGFNVTGNENEYIVSITAAFPTTPSPAALVSLAGIIAGDNTPQNVALHLDGVNDYVSIPNNVGNFAANQEFTVTCWVKPDATQTDIGQQDNDFLEKWDGTGGYPFVMRYLNQTAGANNGKVQIARYDGTNGPNIMSTAKINDGQWHHVAMTVASGSPKTMSLYIDGILQGSVTDNTNATTTNNSPLYIGVRGIQGRYFKGEIDEIRIWNVAKTATQIADERFCKTPNAINLQAAYNFSNGVPHGTNTLISQINEASNSANNGTLNNFAKTGDASNFVTGQVKYVNNTPNIGNKNGSSWANAYDTLRSALTANTCNDLFEIYVAKGTSAYKSSTTNNKNDNFNILSGMKIYGGFAGTEKSINERNLALIHSTNETTLSGDLGSNDTPFVFTSNRNDNSYFVVNIGKDVVFDGFKVIGGRYDGIYGNSVNCKISNCRIIDNEEGLNIRTSNIIVANCIITGNSGSGIYDDEGRTSNYQNCLIANNGQHGISFINLYSDLNIINCTIASNGRNGISITPSTITSTTPFSNTIKNTIIKDNANGGISNIMQAATTNTFTNSLIQGETSTANGNLVGTTNPQFVSPVANTVKSDAGNYRLKWCSKAIGAGDNVGINPLDLDRNPRNFNATADMGAYEFLGNTPSQVNNSSITGTIDSPTYAGGAIQTITSTAKILAPAGAIDFKAPNSITLNPGFEARGVGKYFEARIGPNVACSN</sequence>
<dbReference type="InterPro" id="IPR012334">
    <property type="entry name" value="Pectin_lyas_fold"/>
</dbReference>
<proteinExistence type="predicted"/>
<evidence type="ECO:0000256" key="2">
    <source>
        <dbReference type="ARBA" id="ARBA00023157"/>
    </source>
</evidence>
<feature type="chain" id="PRO_5047254189" evidence="3">
    <location>
        <begin position="19"/>
        <end position="855"/>
    </location>
</feature>
<keyword evidence="2" id="KW-1015">Disulfide bond</keyword>
<dbReference type="SMART" id="SM00710">
    <property type="entry name" value="PbH1"/>
    <property type="match status" value="7"/>
</dbReference>
<keyword evidence="6" id="KW-1185">Reference proteome</keyword>
<dbReference type="RefSeq" id="WP_253524804.1">
    <property type="nucleotide sequence ID" value="NZ_JAMZEL010000001.1"/>
</dbReference>
<dbReference type="InterPro" id="IPR039448">
    <property type="entry name" value="Beta_helix"/>
</dbReference>
<comment type="caution">
    <text evidence="5">The sequence shown here is derived from an EMBL/GenBank/DDBJ whole genome shotgun (WGS) entry which is preliminary data.</text>
</comment>
<organism evidence="5 6">
    <name type="scientific">Runella salmonicolor</name>
    <dbReference type="NCBI Taxonomy" id="2950278"/>
    <lineage>
        <taxon>Bacteria</taxon>
        <taxon>Pseudomonadati</taxon>
        <taxon>Bacteroidota</taxon>
        <taxon>Cytophagia</taxon>
        <taxon>Cytophagales</taxon>
        <taxon>Spirosomataceae</taxon>
        <taxon>Runella</taxon>
    </lineage>
</organism>
<dbReference type="EMBL" id="JAMZEL010000001">
    <property type="protein sequence ID" value="MCP1381330.1"/>
    <property type="molecule type" value="Genomic_DNA"/>
</dbReference>
<dbReference type="InterPro" id="IPR013320">
    <property type="entry name" value="ConA-like_dom_sf"/>
</dbReference>